<dbReference type="InterPro" id="IPR030890">
    <property type="entry name" value="LP_HExxH_w_TonB"/>
</dbReference>
<reference evidence="2 3" key="1">
    <citation type="submission" date="2020-05" db="EMBL/GenBank/DDBJ databases">
        <title>Distinct polysaccharide utilization as determinants for interspecies competition between intestinal Prevotella spp.</title>
        <authorList>
            <person name="Galvez E.J.C."/>
            <person name="Iljazovic A."/>
            <person name="Strowig T."/>
        </authorList>
    </citation>
    <scope>NUCLEOTIDE SEQUENCE [LARGE SCALE GENOMIC DNA]</scope>
    <source>
        <strain evidence="2 3">PCHR</strain>
    </source>
</reference>
<sequence>MRSIVKILAGVLITVNAVAFTACTDDDFTASIFDTTEYSLDKASYTFPLDTFLKKNFLEPYNLKYIYKMEDIGSDLDKNLVPINYENATVLAVLSKYLWFDVYKKITGEEFLKQYSPRIIHLVGSHSFNPTSGTETLGVAEGGVKVTLIRGNFLDVNNIEYMNEYFFGTMHHEFSHILQQNVITPTAFDAISKSLYNPIDWNNTADSLAVTKGFISPYASSQSREDWVEIIAKYVTMDMKSWDATLESAHYDWEELDYNAKAFDAAIARGADRDTLGYYIIRTVGGSPEVGSRENGEIATWKIQRKLIQRNADGSAVLDENQKPIFRFEDGVDGRAIILQKLEMARKWLKENFNVDLEELRMEVQRRQFLTDADGNFVFDAKGNYVNRFTSPSESDPTRMFIDELLDEVNQYKALQQ</sequence>
<dbReference type="NCBIfam" id="TIGR04549">
    <property type="entry name" value="LP_HExxH_w_tonB"/>
    <property type="match status" value="1"/>
</dbReference>
<dbReference type="Pfam" id="PF15890">
    <property type="entry name" value="Peptidase_Mx1"/>
    <property type="match status" value="1"/>
</dbReference>
<comment type="caution">
    <text evidence="2">The sequence shown here is derived from an EMBL/GenBank/DDBJ whole genome shotgun (WGS) entry which is preliminary data.</text>
</comment>
<dbReference type="EMBL" id="JABKKJ010000001">
    <property type="protein sequence ID" value="NPE24033.1"/>
    <property type="molecule type" value="Genomic_DNA"/>
</dbReference>
<keyword evidence="1" id="KW-0732">Signal</keyword>
<evidence type="ECO:0008006" key="4">
    <source>
        <dbReference type="Google" id="ProtNLM"/>
    </source>
</evidence>
<feature type="chain" id="PRO_5046089896" description="Substrate import-associated zinc metallohydrolase lipoprotein" evidence="1">
    <location>
        <begin position="22"/>
        <end position="417"/>
    </location>
</feature>
<evidence type="ECO:0000256" key="1">
    <source>
        <dbReference type="SAM" id="SignalP"/>
    </source>
</evidence>
<evidence type="ECO:0000313" key="3">
    <source>
        <dbReference type="Proteomes" id="UP000820977"/>
    </source>
</evidence>
<organism evidence="2 3">
    <name type="scientific">Xylanibacter caecicola</name>
    <dbReference type="NCBI Taxonomy" id="2736294"/>
    <lineage>
        <taxon>Bacteria</taxon>
        <taxon>Pseudomonadati</taxon>
        <taxon>Bacteroidota</taxon>
        <taxon>Bacteroidia</taxon>
        <taxon>Bacteroidales</taxon>
        <taxon>Prevotellaceae</taxon>
        <taxon>Xylanibacter</taxon>
    </lineage>
</organism>
<evidence type="ECO:0000313" key="2">
    <source>
        <dbReference type="EMBL" id="NPE24033.1"/>
    </source>
</evidence>
<feature type="signal peptide" evidence="1">
    <location>
        <begin position="1"/>
        <end position="21"/>
    </location>
</feature>
<proteinExistence type="predicted"/>
<name>A0ABX2B0S8_9BACT</name>
<dbReference type="Proteomes" id="UP000820977">
    <property type="component" value="Unassembled WGS sequence"/>
</dbReference>
<keyword evidence="3" id="KW-1185">Reference proteome</keyword>
<dbReference type="PROSITE" id="PS51257">
    <property type="entry name" value="PROKAR_LIPOPROTEIN"/>
    <property type="match status" value="1"/>
</dbReference>
<dbReference type="Gene3D" id="3.40.390.70">
    <property type="match status" value="1"/>
</dbReference>
<protein>
    <recommendedName>
        <fullName evidence="4">Substrate import-associated zinc metallohydrolase lipoprotein</fullName>
    </recommendedName>
</protein>
<gene>
    <name evidence="2" type="ORF">HPS54_00630</name>
</gene>
<accession>A0ABX2B0S8</accession>
<dbReference type="RefSeq" id="WP_172343562.1">
    <property type="nucleotide sequence ID" value="NZ_CASYYZ010000003.1"/>
</dbReference>